<name>A0A370WW27_9GAMM</name>
<evidence type="ECO:0000313" key="3">
    <source>
        <dbReference type="Proteomes" id="UP000255334"/>
    </source>
</evidence>
<organism evidence="2 3">
    <name type="scientific">Dyella psychrodurans</name>
    <dbReference type="NCBI Taxonomy" id="1927960"/>
    <lineage>
        <taxon>Bacteria</taxon>
        <taxon>Pseudomonadati</taxon>
        <taxon>Pseudomonadota</taxon>
        <taxon>Gammaproteobacteria</taxon>
        <taxon>Lysobacterales</taxon>
        <taxon>Rhodanobacteraceae</taxon>
        <taxon>Dyella</taxon>
    </lineage>
</organism>
<dbReference type="GO" id="GO:0016787">
    <property type="term" value="F:hydrolase activity"/>
    <property type="evidence" value="ECO:0007669"/>
    <property type="project" value="UniProtKB-KW"/>
</dbReference>
<dbReference type="Proteomes" id="UP000255334">
    <property type="component" value="Unassembled WGS sequence"/>
</dbReference>
<dbReference type="Pfam" id="PF00561">
    <property type="entry name" value="Abhydrolase_1"/>
    <property type="match status" value="1"/>
</dbReference>
<dbReference type="Gene3D" id="3.40.50.1820">
    <property type="entry name" value="alpha/beta hydrolase"/>
    <property type="match status" value="1"/>
</dbReference>
<keyword evidence="2" id="KW-0378">Hydrolase</keyword>
<dbReference type="InterPro" id="IPR029058">
    <property type="entry name" value="AB_hydrolase_fold"/>
</dbReference>
<gene>
    <name evidence="2" type="ORF">DWU99_19755</name>
</gene>
<dbReference type="PANTHER" id="PTHR45763">
    <property type="entry name" value="HYDROLASE, ALPHA/BETA FOLD FAMILY PROTEIN, EXPRESSED-RELATED"/>
    <property type="match status" value="1"/>
</dbReference>
<dbReference type="AlphaFoldDB" id="A0A370WW27"/>
<feature type="domain" description="AB hydrolase-1" evidence="1">
    <location>
        <begin position="27"/>
        <end position="142"/>
    </location>
</feature>
<comment type="caution">
    <text evidence="2">The sequence shown here is derived from an EMBL/GenBank/DDBJ whole genome shotgun (WGS) entry which is preliminary data.</text>
</comment>
<dbReference type="PANTHER" id="PTHR45763:SF46">
    <property type="entry name" value="AB HYDROLASE-1 DOMAIN-CONTAINING PROTEIN"/>
    <property type="match status" value="1"/>
</dbReference>
<evidence type="ECO:0000259" key="1">
    <source>
        <dbReference type="Pfam" id="PF00561"/>
    </source>
</evidence>
<dbReference type="EMBL" id="QRBF01000010">
    <property type="protein sequence ID" value="RDS80358.1"/>
    <property type="molecule type" value="Genomic_DNA"/>
</dbReference>
<evidence type="ECO:0000313" key="2">
    <source>
        <dbReference type="EMBL" id="RDS80358.1"/>
    </source>
</evidence>
<keyword evidence="3" id="KW-1185">Reference proteome</keyword>
<protein>
    <submittedName>
        <fullName evidence="2">Alpha/beta hydrolase</fullName>
    </submittedName>
</protein>
<dbReference type="SUPFAM" id="SSF53474">
    <property type="entry name" value="alpha/beta-Hydrolases"/>
    <property type="match status" value="1"/>
</dbReference>
<dbReference type="PRINTS" id="PR00111">
    <property type="entry name" value="ABHYDROLASE"/>
</dbReference>
<accession>A0A370WW27</accession>
<sequence>MATEGNVLLADGRVMTFAEFGAPEGHPVLYFHGTPSSRLEPLLIGDAEFSRLGLRIIAPDRPGMGRSSFQRHRSFSDWPIDVAALADALGIGKFSVLGNSGGGIYAVACAARIPERLHSVAIVSGAWRMDDPRTLAAMPFVNRLTWTLARRAPLLLSLWLRSVGTGVNGDLSQLKRHLPPADYEAFESPGRYEAFGYALRESLRQGTKGPAWDMRMYVHPLGIRLQDIQMSLHVFHGAKDVNVPIALIREALTSLPTALLTVYPRDAHLSTLCNHFDAIARTLVEG</sequence>
<proteinExistence type="predicted"/>
<dbReference type="OrthoDB" id="9779853at2"/>
<dbReference type="InterPro" id="IPR000073">
    <property type="entry name" value="AB_hydrolase_1"/>
</dbReference>
<dbReference type="RefSeq" id="WP_115479811.1">
    <property type="nucleotide sequence ID" value="NZ_QRBF01000010.1"/>
</dbReference>
<reference evidence="2 3" key="1">
    <citation type="submission" date="2018-07" db="EMBL/GenBank/DDBJ databases">
        <title>Dyella monticola sp. nov. and Dyella psychrodurans sp. nov. isolated from monsoon evergreen broad-leaved forest soil of Dinghu Mountain, China.</title>
        <authorList>
            <person name="Gao Z."/>
            <person name="Qiu L."/>
        </authorList>
    </citation>
    <scope>NUCLEOTIDE SEQUENCE [LARGE SCALE GENOMIC DNA]</scope>
    <source>
        <strain evidence="2 3">4MSK11</strain>
    </source>
</reference>